<accession>A0A0E9WRD9</accession>
<keyword evidence="1" id="KW-0812">Transmembrane</keyword>
<keyword evidence="1" id="KW-1133">Transmembrane helix</keyword>
<dbReference type="EMBL" id="GBXM01015645">
    <property type="protein sequence ID" value="JAH92932.1"/>
    <property type="molecule type" value="Transcribed_RNA"/>
</dbReference>
<organism evidence="2">
    <name type="scientific">Anguilla anguilla</name>
    <name type="common">European freshwater eel</name>
    <name type="synonym">Muraena anguilla</name>
    <dbReference type="NCBI Taxonomy" id="7936"/>
    <lineage>
        <taxon>Eukaryota</taxon>
        <taxon>Metazoa</taxon>
        <taxon>Chordata</taxon>
        <taxon>Craniata</taxon>
        <taxon>Vertebrata</taxon>
        <taxon>Euteleostomi</taxon>
        <taxon>Actinopterygii</taxon>
        <taxon>Neopterygii</taxon>
        <taxon>Teleostei</taxon>
        <taxon>Anguilliformes</taxon>
        <taxon>Anguillidae</taxon>
        <taxon>Anguilla</taxon>
    </lineage>
</organism>
<proteinExistence type="predicted"/>
<name>A0A0E9WRD9_ANGAN</name>
<evidence type="ECO:0000313" key="2">
    <source>
        <dbReference type="EMBL" id="JAH92932.1"/>
    </source>
</evidence>
<protein>
    <submittedName>
        <fullName evidence="2">Uncharacterized protein</fullName>
    </submittedName>
</protein>
<sequence length="79" mass="9248">MPFCTTESMCHSLWTLRCSAEFRGTLKMHPSNVLCAYLQCPHYSSPRGKAEENLTLYIKYFSRSYFTVVVFNGFILFYI</sequence>
<evidence type="ECO:0000256" key="1">
    <source>
        <dbReference type="SAM" id="Phobius"/>
    </source>
</evidence>
<dbReference type="AlphaFoldDB" id="A0A0E9WRD9"/>
<reference evidence="2" key="2">
    <citation type="journal article" date="2015" name="Fish Shellfish Immunol.">
        <title>Early steps in the European eel (Anguilla anguilla)-Vibrio vulnificus interaction in the gills: Role of the RtxA13 toxin.</title>
        <authorList>
            <person name="Callol A."/>
            <person name="Pajuelo D."/>
            <person name="Ebbesson L."/>
            <person name="Teles M."/>
            <person name="MacKenzie S."/>
            <person name="Amaro C."/>
        </authorList>
    </citation>
    <scope>NUCLEOTIDE SEQUENCE</scope>
</reference>
<keyword evidence="1" id="KW-0472">Membrane</keyword>
<feature type="transmembrane region" description="Helical" evidence="1">
    <location>
        <begin position="60"/>
        <end position="78"/>
    </location>
</feature>
<reference evidence="2" key="1">
    <citation type="submission" date="2014-11" db="EMBL/GenBank/DDBJ databases">
        <authorList>
            <person name="Amaro Gonzalez C."/>
        </authorList>
    </citation>
    <scope>NUCLEOTIDE SEQUENCE</scope>
</reference>